<dbReference type="PANTHER" id="PTHR46953:SF3">
    <property type="entry name" value="G-PROTEIN COUPLED RECEPTOR MTH-LIKE 14-RELATED"/>
    <property type="match status" value="1"/>
</dbReference>
<feature type="transmembrane region" description="Helical" evidence="12">
    <location>
        <begin position="1443"/>
        <end position="1467"/>
    </location>
</feature>
<evidence type="ECO:0000256" key="7">
    <source>
        <dbReference type="ARBA" id="ARBA00023040"/>
    </source>
</evidence>
<evidence type="ECO:0000256" key="1">
    <source>
        <dbReference type="ARBA" id="ARBA00004651"/>
    </source>
</evidence>
<keyword evidence="3" id="KW-1003">Cell membrane</keyword>
<feature type="chain" id="PRO_5008129049" description="Cyclic nucleotide-binding domain-containing protein" evidence="13">
    <location>
        <begin position="29"/>
        <end position="1766"/>
    </location>
</feature>
<keyword evidence="4 12" id="KW-0812">Transmembrane</keyword>
<evidence type="ECO:0000256" key="6">
    <source>
        <dbReference type="ARBA" id="ARBA00022989"/>
    </source>
</evidence>
<evidence type="ECO:0000256" key="9">
    <source>
        <dbReference type="ARBA" id="ARBA00023170"/>
    </source>
</evidence>
<feature type="transmembrane region" description="Helical" evidence="12">
    <location>
        <begin position="1556"/>
        <end position="1575"/>
    </location>
</feature>
<keyword evidence="6 12" id="KW-1133">Transmembrane helix</keyword>
<evidence type="ECO:0000256" key="12">
    <source>
        <dbReference type="SAM" id="Phobius"/>
    </source>
</evidence>
<dbReference type="Gene3D" id="2.170.180.11">
    <property type="entry name" value="Methuselah ectodomain, domain 2"/>
    <property type="match status" value="1"/>
</dbReference>
<feature type="region of interest" description="Disordered" evidence="11">
    <location>
        <begin position="700"/>
        <end position="747"/>
    </location>
</feature>
<feature type="transmembrane region" description="Helical" evidence="12">
    <location>
        <begin position="1011"/>
        <end position="1030"/>
    </location>
</feature>
<evidence type="ECO:0000256" key="11">
    <source>
        <dbReference type="SAM" id="MobiDB-lite"/>
    </source>
</evidence>
<sequence>MTFRCAMWTCRRVLLVILLLRTLDDSTATIDNATGAVRENALPGGEVPAVVIDQTTVTSIATTDSSATIGSSSAKGEATTTSPISTASVAIGTTTTTTTTTTKSVPPTEVDPVEPTHQPLVPSSTTGTQRDELPPNCSEFSPSRLQLVYSDKARIRKCCPPGQMIQPRNNSQFDCVPGNRELQIETVEAQFYGNNECIEVSGEPVVLPVESEDLCEGEPSALMYSADQGDELFVLQNGSLLVLEVGSLVSVFESYCVEMTSDAQLLAKVCNDGRISRIGLGEFFMLLGMLLSVLTLLFTALCYSFVSKLKDTFGYLIAVHAGTFAVGTIFFGLARCGGRCINPANVAVTEMLSNALLGSSIFAFFLMNVYNTMYVAYYIPNGLEYENKNKRDMYAFLAVLYCITLIPLFLFPKGGLVCMVFLYLGAIAISHALSTYYTRRLTSGIYLQLSGQTKINQSRLNDISSQRLLCLLEALCAIVVWIVLAVLILTTNMAGAARIGALYCVVLQGLFIGVLFVAGQQRWIILRECWSNSGSVDLRAVESGFEMKTIKTQLVPDAAADKDDPAAGLYFPFLEHAQMARTVWPLTVVVVAVVCDVVLVPPVASALEASGQGESTYEEYDDESPYRGAYELPEEDFESLEDFSVPYDEVLDPITDDDISYSGYEYEEPTLVEDDDGAGGASSISSKVVTVVPPQQQAIPIGTGIDKDESRNGSTMFDAAQSSPLPGHDNVTVTSTSPPEDEDEFSCRGREKLPTQPTFVSRDVSVIRKCCPPGEILKSEHTKYMSCQKDARSATLPPPIVARFYRGCIEDLEEDIRLEVQYGSPCPIEGFLVSFGEHTNDTLYVIQNGSLLVIYGPEVDYDVYDTYCLDHDGVNGTLVGYVCPSAVRVMPDVIKGQLFMFAISLILAVPVLLVTAALYMIVPALHDLHGRALAMNCVNFAIALMLECCFQFRNRGKRMLVDDMVLENYAEYFILATFFWLLVNCGNHCFHTWYSVPRAKTFNKQREDVRFVLYALVAQFIPLAIILAYSTTPSGLPAFKHYLFIPIGVTLVLGLIFLLATAAGLRQLKRSYYDRFLIRCRLLEAKREDELCNYPAVSMIKINKVIYMFKYTIPLYCVMAVVWNIMAVTYYTTHELPIVYDILFAFQGILMFVVFVCMPRPWRAIRSYFISNDYCTCMFYPTAIESECKEQQVGLPTMVPLSRYEYEEPTLVEDDDGAGGASSDSSKVVTVVPPQQQAIPISIDIDKDESRNGSTEQHLTMPDAAQSSPLPGHDIVSVSSTSPPVDEDEFSCRDREKLPTQPAFVSRDVSVIRKCCPPGDSLKSEHTKYVSCQKDARSATLPRPIVARFYRDCIVDLEEDIRLEVQYGSPCPIEGFLVSFGERTNDTLYVIQNGSLLVIYGPKLGYDVYDTYCLDHDGVNGTLVGYVCPLAVRVMPDLIKGQLFLFAISLVLAVPVLLVTAALYMIVPALHDLHGRALAINCINFTFALVLECCFQFLNRGERMLLDDMVLKNYAEYFILATFFWLLVNCVNNCYHTWYSVPRGKTFNKQEENVRTVWYALVAQVIPLTIIGAYSTTPSGLPAFKHYLFIPIGVTLVLGLIFLLATAAGLRQLKRSHYDRLMVRCRLMQENRPSELCNYPAVSMIKINKVIYMFTYTVPLFCVVAVIWCIMAVTYYKTHELPIYFDILFALQGILMFVVFVCMPRPWRAIRSYPDPENEAECRAQHTGSLEMVPLSRSVSHVAAPMKPCAVKQNLNPFRYLETRCG</sequence>
<feature type="transmembrane region" description="Helical" evidence="12">
    <location>
        <begin position="283"/>
        <end position="306"/>
    </location>
</feature>
<feature type="transmembrane region" description="Helical" evidence="12">
    <location>
        <begin position="1587"/>
        <end position="1610"/>
    </location>
</feature>
<keyword evidence="9" id="KW-0675">Receptor</keyword>
<dbReference type="InterPro" id="IPR023311">
    <property type="entry name" value="Methusela_ecto_dom_2"/>
</dbReference>
<dbReference type="PANTHER" id="PTHR46953">
    <property type="entry name" value="G-PROTEIN COUPLED RECEPTOR MTH-LIKE 1-RELATED"/>
    <property type="match status" value="1"/>
</dbReference>
<feature type="region of interest" description="Disordered" evidence="11">
    <location>
        <begin position="1245"/>
        <end position="1272"/>
    </location>
</feature>
<dbReference type="InterPro" id="IPR052808">
    <property type="entry name" value="GPCR_Mth-like"/>
</dbReference>
<feature type="transmembrane region" description="Helical" evidence="12">
    <location>
        <begin position="898"/>
        <end position="921"/>
    </location>
</feature>
<name>A0A182MXK3_9DIPT</name>
<comment type="similarity">
    <text evidence="2">Belongs to the G-protein coupled receptor 2 family. Mth subfamily.</text>
</comment>
<evidence type="ECO:0000313" key="14">
    <source>
        <dbReference type="EnsemblMetazoa" id="ADIR000106-PA"/>
    </source>
</evidence>
<feature type="transmembrane region" description="Helical" evidence="12">
    <location>
        <begin position="354"/>
        <end position="380"/>
    </location>
</feature>
<evidence type="ECO:0000256" key="8">
    <source>
        <dbReference type="ARBA" id="ARBA00023136"/>
    </source>
</evidence>
<keyword evidence="15" id="KW-1185">Reference proteome</keyword>
<reference evidence="14" key="2">
    <citation type="submission" date="2020-05" db="UniProtKB">
        <authorList>
            <consortium name="EnsemblMetazoa"/>
        </authorList>
    </citation>
    <scope>IDENTIFICATION</scope>
    <source>
        <strain evidence="14">WRAIR2</strain>
    </source>
</reference>
<feature type="transmembrane region" description="Helical" evidence="12">
    <location>
        <begin position="468"/>
        <end position="489"/>
    </location>
</feature>
<protein>
    <recommendedName>
        <fullName evidence="16">Cyclic nucleotide-binding domain-containing protein</fullName>
    </recommendedName>
</protein>
<comment type="subcellular location">
    <subcellularLocation>
        <location evidence="1">Cell membrane</location>
        <topology evidence="1">Multi-pass membrane protein</topology>
    </subcellularLocation>
</comment>
<evidence type="ECO:0000256" key="13">
    <source>
        <dbReference type="SAM" id="SignalP"/>
    </source>
</evidence>
<evidence type="ECO:0000256" key="5">
    <source>
        <dbReference type="ARBA" id="ARBA00022729"/>
    </source>
</evidence>
<keyword evidence="8 12" id="KW-0472">Membrane</keyword>
<feature type="transmembrane region" description="Helical" evidence="12">
    <location>
        <begin position="392"/>
        <end position="410"/>
    </location>
</feature>
<feature type="transmembrane region" description="Helical" evidence="12">
    <location>
        <begin position="1042"/>
        <end position="1065"/>
    </location>
</feature>
<dbReference type="STRING" id="7168.A0A182MXK3"/>
<proteinExistence type="inferred from homology"/>
<feature type="transmembrane region" description="Helical" evidence="12">
    <location>
        <begin position="1138"/>
        <end position="1158"/>
    </location>
</feature>
<feature type="compositionally biased region" description="Low complexity" evidence="11">
    <location>
        <begin position="95"/>
        <end position="116"/>
    </location>
</feature>
<feature type="transmembrane region" description="Helical" evidence="12">
    <location>
        <begin position="416"/>
        <end position="437"/>
    </location>
</feature>
<dbReference type="SUPFAM" id="SSF63877">
    <property type="entry name" value="Methuselah ectodomain"/>
    <property type="match status" value="2"/>
</dbReference>
<dbReference type="GO" id="GO:0004930">
    <property type="term" value="F:G protein-coupled receptor activity"/>
    <property type="evidence" value="ECO:0007669"/>
    <property type="project" value="UniProtKB-KW"/>
</dbReference>
<dbReference type="Proteomes" id="UP000075884">
    <property type="component" value="Unassembled WGS sequence"/>
</dbReference>
<dbReference type="EnsemblMetazoa" id="ADIR000106-RA">
    <property type="protein sequence ID" value="ADIR000106-PA"/>
    <property type="gene ID" value="ADIR000106"/>
</dbReference>
<organism evidence="14 15">
    <name type="scientific">Anopheles dirus</name>
    <dbReference type="NCBI Taxonomy" id="7168"/>
    <lineage>
        <taxon>Eukaryota</taxon>
        <taxon>Metazoa</taxon>
        <taxon>Ecdysozoa</taxon>
        <taxon>Arthropoda</taxon>
        <taxon>Hexapoda</taxon>
        <taxon>Insecta</taxon>
        <taxon>Pterygota</taxon>
        <taxon>Neoptera</taxon>
        <taxon>Endopterygota</taxon>
        <taxon>Diptera</taxon>
        <taxon>Nematocera</taxon>
        <taxon>Culicoidea</taxon>
        <taxon>Culicidae</taxon>
        <taxon>Anophelinae</taxon>
        <taxon>Anopheles</taxon>
    </lineage>
</organism>
<feature type="transmembrane region" description="Helical" evidence="12">
    <location>
        <begin position="1650"/>
        <end position="1676"/>
    </location>
</feature>
<dbReference type="Gene3D" id="1.20.1070.10">
    <property type="entry name" value="Rhodopsin 7-helix transmembrane proteins"/>
    <property type="match status" value="2"/>
</dbReference>
<feature type="transmembrane region" description="Helical" evidence="12">
    <location>
        <begin position="1682"/>
        <end position="1703"/>
    </location>
</feature>
<evidence type="ECO:0000256" key="3">
    <source>
        <dbReference type="ARBA" id="ARBA00022475"/>
    </source>
</evidence>
<feature type="transmembrane region" description="Helical" evidence="12">
    <location>
        <begin position="313"/>
        <end position="334"/>
    </location>
</feature>
<evidence type="ECO:0000256" key="2">
    <source>
        <dbReference type="ARBA" id="ARBA00008979"/>
    </source>
</evidence>
<evidence type="ECO:0000256" key="4">
    <source>
        <dbReference type="ARBA" id="ARBA00022692"/>
    </source>
</evidence>
<evidence type="ECO:0000313" key="15">
    <source>
        <dbReference type="Proteomes" id="UP000075884"/>
    </source>
</evidence>
<evidence type="ECO:0000256" key="10">
    <source>
        <dbReference type="ARBA" id="ARBA00023224"/>
    </source>
</evidence>
<dbReference type="VEuPathDB" id="VectorBase:ADIR000106"/>
<dbReference type="GO" id="GO:0005886">
    <property type="term" value="C:plasma membrane"/>
    <property type="evidence" value="ECO:0007669"/>
    <property type="project" value="UniProtKB-SubCell"/>
</dbReference>
<keyword evidence="5 13" id="KW-0732">Signal</keyword>
<feature type="transmembrane region" description="Helical" evidence="12">
    <location>
        <begin position="495"/>
        <end position="518"/>
    </location>
</feature>
<feature type="compositionally biased region" description="Polar residues" evidence="11">
    <location>
        <begin position="712"/>
        <end position="724"/>
    </location>
</feature>
<feature type="transmembrane region" description="Helical" evidence="12">
    <location>
        <begin position="972"/>
        <end position="990"/>
    </location>
</feature>
<reference evidence="15" key="1">
    <citation type="submission" date="2013-03" db="EMBL/GenBank/DDBJ databases">
        <title>The Genome Sequence of Anopheles dirus WRAIR2.</title>
        <authorList>
            <consortium name="The Broad Institute Genomics Platform"/>
            <person name="Neafsey D.E."/>
            <person name="Walton C."/>
            <person name="Walker B."/>
            <person name="Young S.K."/>
            <person name="Zeng Q."/>
            <person name="Gargeya S."/>
            <person name="Fitzgerald M."/>
            <person name="Haas B."/>
            <person name="Abouelleil A."/>
            <person name="Allen A.W."/>
            <person name="Alvarado L."/>
            <person name="Arachchi H.M."/>
            <person name="Berlin A.M."/>
            <person name="Chapman S.B."/>
            <person name="Gainer-Dewar J."/>
            <person name="Goldberg J."/>
            <person name="Griggs A."/>
            <person name="Gujja S."/>
            <person name="Hansen M."/>
            <person name="Howarth C."/>
            <person name="Imamovic A."/>
            <person name="Ireland A."/>
            <person name="Larimer J."/>
            <person name="McCowan C."/>
            <person name="Murphy C."/>
            <person name="Pearson M."/>
            <person name="Poon T.W."/>
            <person name="Priest M."/>
            <person name="Roberts A."/>
            <person name="Saif S."/>
            <person name="Shea T."/>
            <person name="Sisk P."/>
            <person name="Sykes S."/>
            <person name="Wortman J."/>
            <person name="Nusbaum C."/>
            <person name="Birren B."/>
        </authorList>
    </citation>
    <scope>NUCLEOTIDE SEQUENCE [LARGE SCALE GENOMIC DNA]</scope>
    <source>
        <strain evidence="15">WRAIR2</strain>
    </source>
</reference>
<keyword evidence="7" id="KW-0297">G-protein coupled receptor</keyword>
<evidence type="ECO:0008006" key="16">
    <source>
        <dbReference type="Google" id="ProtNLM"/>
    </source>
</evidence>
<feature type="region of interest" description="Disordered" evidence="11">
    <location>
        <begin position="95"/>
        <end position="139"/>
    </location>
</feature>
<feature type="transmembrane region" description="Helical" evidence="12">
    <location>
        <begin position="1514"/>
        <end position="1535"/>
    </location>
</feature>
<dbReference type="InterPro" id="IPR036272">
    <property type="entry name" value="Methuselah_N_sf"/>
</dbReference>
<accession>A0A182MXK3</accession>
<feature type="signal peptide" evidence="13">
    <location>
        <begin position="1"/>
        <end position="28"/>
    </location>
</feature>
<keyword evidence="10" id="KW-0807">Transducer</keyword>
<feature type="transmembrane region" description="Helical" evidence="12">
    <location>
        <begin position="1111"/>
        <end position="1132"/>
    </location>
</feature>